<comment type="similarity">
    <text evidence="1">Belongs to the phD/YefM antitoxin family.</text>
</comment>
<dbReference type="NCBIfam" id="TIGR01552">
    <property type="entry name" value="phd_fam"/>
    <property type="match status" value="1"/>
</dbReference>
<dbReference type="SUPFAM" id="SSF143120">
    <property type="entry name" value="YefM-like"/>
    <property type="match status" value="1"/>
</dbReference>
<dbReference type="Proteomes" id="UP001232750">
    <property type="component" value="Unassembled WGS sequence"/>
</dbReference>
<dbReference type="EMBL" id="JASJEU010000004">
    <property type="protein sequence ID" value="MDJ1649593.1"/>
    <property type="molecule type" value="Genomic_DNA"/>
</dbReference>
<evidence type="ECO:0000256" key="1">
    <source>
        <dbReference type="ARBA" id="ARBA00009981"/>
    </source>
</evidence>
<comment type="caution">
    <text evidence="2">The sequence shown here is derived from an EMBL/GenBank/DDBJ whole genome shotgun (WGS) entry which is preliminary data.</text>
</comment>
<dbReference type="Gene3D" id="3.40.1620.10">
    <property type="entry name" value="YefM-like domain"/>
    <property type="match status" value="1"/>
</dbReference>
<reference evidence="2 3" key="1">
    <citation type="submission" date="2023-05" db="EMBL/GenBank/DDBJ databases">
        <title>Gordonibacter KGMB12511T sp. nov., isolated from faeces of healthy Korean.</title>
        <authorList>
            <person name="Kim H.S."/>
            <person name="Kim J.-S."/>
            <person name="Suh M.K."/>
            <person name="Eom M.K."/>
            <person name="Do H.E."/>
            <person name="Lee J.-S."/>
        </authorList>
    </citation>
    <scope>NUCLEOTIDE SEQUENCE [LARGE SCALE GENOMIC DNA]</scope>
    <source>
        <strain evidence="2 3">KGMB12511</strain>
    </source>
</reference>
<proteinExistence type="inferred from homology"/>
<protein>
    <submittedName>
        <fullName evidence="2">Type II toxin-antitoxin system prevent-host-death family antitoxin</fullName>
    </submittedName>
</protein>
<dbReference type="RefSeq" id="WP_283830930.1">
    <property type="nucleotide sequence ID" value="NZ_JASJEU010000004.1"/>
</dbReference>
<evidence type="ECO:0000313" key="2">
    <source>
        <dbReference type="EMBL" id="MDJ1649593.1"/>
    </source>
</evidence>
<accession>A0ABT7DM04</accession>
<name>A0ABT7DM04_9ACTN</name>
<organism evidence="2 3">
    <name type="scientific">Gordonibacter faecis</name>
    <dbReference type="NCBI Taxonomy" id="3047475"/>
    <lineage>
        <taxon>Bacteria</taxon>
        <taxon>Bacillati</taxon>
        <taxon>Actinomycetota</taxon>
        <taxon>Coriobacteriia</taxon>
        <taxon>Eggerthellales</taxon>
        <taxon>Eggerthellaceae</taxon>
        <taxon>Gordonibacter</taxon>
    </lineage>
</organism>
<keyword evidence="3" id="KW-1185">Reference proteome</keyword>
<sequence>MTMSTFTVGLSEAKANLNKIANLVNETGQSVTVFKRNRPYITISPAQETPNEETLEAMQQSEAMRNDPRTKIYRSAEELFSELGI</sequence>
<dbReference type="InterPro" id="IPR036165">
    <property type="entry name" value="YefM-like_sf"/>
</dbReference>
<evidence type="ECO:0000313" key="3">
    <source>
        <dbReference type="Proteomes" id="UP001232750"/>
    </source>
</evidence>
<gene>
    <name evidence="2" type="ORF">QNJ86_02160</name>
</gene>